<evidence type="ECO:0000259" key="2">
    <source>
        <dbReference type="Pfam" id="PF10553"/>
    </source>
</evidence>
<dbReference type="Proteomes" id="UP000297192">
    <property type="component" value="Segment"/>
</dbReference>
<sequence>MNKKQWIIMGSEDFKEMVMCLRTKRAGDIRKYYLAVEKLFKMYCEYTHHFNRRKQERELRAEIEKKQKEVEKKDTRIDDLLKEIRDEKKLAKDRYDALMGEHAQANEDRERIMNDLRAVRRVAAPYPDNEGDIDMIAIVKMSPHYVWSPDDPGYYRRIHAIAVRIQKKSFNARLNNIKRAGNGTNQNAKVLVSFESPNSIGLFARLKESYSDMFEFESPVGIRYENEQDLVDAVNEIHRSRMGYPPTNA</sequence>
<dbReference type="KEGG" id="vg:65099797"/>
<protein>
    <recommendedName>
        <fullName evidence="2">MSV199 domain-containing protein</fullName>
    </recommendedName>
</protein>
<proteinExistence type="predicted"/>
<gene>
    <name evidence="3" type="primary">25R</name>
</gene>
<dbReference type="RefSeq" id="YP_010084777.1">
    <property type="nucleotide sequence ID" value="NC_055165.1"/>
</dbReference>
<reference evidence="3" key="2">
    <citation type="journal article" date="2017" name="Sci. Rep.">
        <title>Characterization of a new member of Iridoviridae, Shrimp hemocyte iridescent virus (SHIV), found in white leg shrimp (Litopenaeus vannamei).</title>
        <authorList>
            <person name="Qiu L."/>
            <person name="Chen M.M."/>
            <person name="Wan X.Y."/>
            <person name="Li C."/>
            <person name="Zhang Q.L."/>
            <person name="Wang R.Y."/>
            <person name="Cheng D.Y."/>
            <person name="Dong X."/>
            <person name="Yang B."/>
            <person name="Wang X.H."/>
            <person name="Xiang J.H."/>
            <person name="Huang J."/>
        </authorList>
    </citation>
    <scope>NUCLEOTIDE SEQUENCE [LARGE SCALE GENOMIC DNA]</scope>
    <source>
        <strain evidence="3">20141215</strain>
    </source>
</reference>
<evidence type="ECO:0000313" key="4">
    <source>
        <dbReference type="Proteomes" id="UP000297192"/>
    </source>
</evidence>
<reference evidence="3" key="1">
    <citation type="journal article" date="2017" name="Arch. Virol.">
        <title>Complete genome sequence of shrimp hemocyte iridescent virus (SHIV) isolated from white leg shrimp, Litopenaeus vannamei.</title>
        <authorList>
            <person name="Qiu L."/>
            <person name="Chen M.M."/>
            <person name="Wang R.Y."/>
            <person name="Wan X.Y."/>
            <person name="Li C."/>
            <person name="Zhang Q.L."/>
            <person name="Dong X."/>
            <person name="Yang B."/>
            <person name="Xiang J.H."/>
            <person name="Huang J."/>
        </authorList>
    </citation>
    <scope>NUCLEOTIDE SEQUENCE [LARGE SCALE GENOMIC DNA]</scope>
    <source>
        <strain evidence="3">20141215</strain>
    </source>
</reference>
<organism evidence="3">
    <name type="scientific">Shrimp hemocyte iridescent virus</name>
    <dbReference type="NCBI Taxonomy" id="2039780"/>
    <lineage>
        <taxon>Viruses</taxon>
        <taxon>Varidnaviria</taxon>
        <taxon>Bamfordvirae</taxon>
        <taxon>Nucleocytoviricota</taxon>
        <taxon>Megaviricetes</taxon>
        <taxon>Pimascovirales</taxon>
        <taxon>Pimascovirales incertae sedis</taxon>
        <taxon>Iridoviridae</taxon>
        <taxon>Betairidovirinae</taxon>
        <taxon>Decapodiridovirus</taxon>
        <taxon>Decapodiridovirus litopenaeus1</taxon>
        <taxon>Decapod iridescent virus 1</taxon>
    </lineage>
</organism>
<accession>A0A291B0L9</accession>
<keyword evidence="1" id="KW-0175">Coiled coil</keyword>
<feature type="domain" description="MSV199" evidence="2">
    <location>
        <begin position="2"/>
        <end position="39"/>
    </location>
</feature>
<evidence type="ECO:0000313" key="3">
    <source>
        <dbReference type="EMBL" id="ATE87034.1"/>
    </source>
</evidence>
<evidence type="ECO:0000256" key="1">
    <source>
        <dbReference type="SAM" id="Coils"/>
    </source>
</evidence>
<dbReference type="GeneID" id="65099797"/>
<name>A0A291B0L9_9VIRU</name>
<dbReference type="InterPro" id="IPR018879">
    <property type="entry name" value="MSV199_dom"/>
</dbReference>
<dbReference type="EMBL" id="MF599468">
    <property type="protein sequence ID" value="ATE87034.1"/>
    <property type="molecule type" value="Genomic_DNA"/>
</dbReference>
<feature type="coiled-coil region" evidence="1">
    <location>
        <begin position="52"/>
        <end position="115"/>
    </location>
</feature>
<dbReference type="Pfam" id="PF10553">
    <property type="entry name" value="MSV199"/>
    <property type="match status" value="1"/>
</dbReference>
<keyword evidence="4" id="KW-1185">Reference proteome</keyword>